<reference evidence="2 3" key="1">
    <citation type="submission" date="2011-03" db="EMBL/GenBank/DDBJ databases">
        <authorList>
            <person name="Weinstock G."/>
            <person name="Sodergren E."/>
            <person name="Clifton S."/>
            <person name="Fulton L."/>
            <person name="Fulton B."/>
            <person name="Courtney L."/>
            <person name="Fronick C."/>
            <person name="Harrison M."/>
            <person name="Strong C."/>
            <person name="Farmer C."/>
            <person name="Delahaunty K."/>
            <person name="Markovic C."/>
            <person name="Hall O."/>
            <person name="Minx P."/>
            <person name="Tomlinson C."/>
            <person name="Mitreva M."/>
            <person name="Hou S."/>
            <person name="Chen J."/>
            <person name="Wollam A."/>
            <person name="Pepin K.H."/>
            <person name="Johnson M."/>
            <person name="Bhonagiri V."/>
            <person name="Zhang X."/>
            <person name="Suruliraj S."/>
            <person name="Warren W."/>
            <person name="Chinwalla A."/>
            <person name="Mardis E.R."/>
            <person name="Wilson R.K."/>
        </authorList>
    </citation>
    <scope>NUCLEOTIDE SEQUENCE [LARGE SCALE GENOMIC DNA]</scope>
    <source>
        <strain evidence="2 3">YIT 11840</strain>
    </source>
</reference>
<comment type="caution">
    <text evidence="2">The sequence shown here is derived from an EMBL/GenBank/DDBJ whole genome shotgun (WGS) entry which is preliminary data.</text>
</comment>
<dbReference type="HOGENOM" id="CLU_2509643_0_0_10"/>
<keyword evidence="1" id="KW-0472">Membrane</keyword>
<evidence type="ECO:0000256" key="1">
    <source>
        <dbReference type="SAM" id="Phobius"/>
    </source>
</evidence>
<organism evidence="2 3">
    <name type="scientific">Paraprevotella clara YIT 11840</name>
    <dbReference type="NCBI Taxonomy" id="762968"/>
    <lineage>
        <taxon>Bacteria</taxon>
        <taxon>Pseudomonadati</taxon>
        <taxon>Bacteroidota</taxon>
        <taxon>Bacteroidia</taxon>
        <taxon>Bacteroidales</taxon>
        <taxon>Prevotellaceae</taxon>
        <taxon>Paraprevotella</taxon>
    </lineage>
</organism>
<keyword evidence="3" id="KW-1185">Reference proteome</keyword>
<dbReference type="AlphaFoldDB" id="G5SPD9"/>
<dbReference type="EMBL" id="AFFY01000017">
    <property type="protein sequence ID" value="EHH00838.1"/>
    <property type="molecule type" value="Genomic_DNA"/>
</dbReference>
<dbReference type="STRING" id="762968.HMPREF9441_01221"/>
<evidence type="ECO:0000313" key="3">
    <source>
        <dbReference type="Proteomes" id="UP000003598"/>
    </source>
</evidence>
<dbReference type="Proteomes" id="UP000003598">
    <property type="component" value="Unassembled WGS sequence"/>
</dbReference>
<gene>
    <name evidence="2" type="ORF">HMPREF9441_01221</name>
</gene>
<dbReference type="OrthoDB" id="9887785at2"/>
<proteinExistence type="predicted"/>
<accession>G5SPD9</accession>
<keyword evidence="1" id="KW-0812">Transmembrane</keyword>
<keyword evidence="1" id="KW-1133">Transmembrane helix</keyword>
<protein>
    <submittedName>
        <fullName evidence="2">Uncharacterized protein</fullName>
    </submittedName>
</protein>
<feature type="transmembrane region" description="Helical" evidence="1">
    <location>
        <begin position="14"/>
        <end position="36"/>
    </location>
</feature>
<name>G5SPD9_9BACT</name>
<evidence type="ECO:0000313" key="2">
    <source>
        <dbReference type="EMBL" id="EHH00838.1"/>
    </source>
</evidence>
<sequence length="85" mass="10049">MGFHWEGMRAVPKLYLAFFTVVASRPNLSTFVFTTAKLRRKKEKMVCLPHLFRFLLGLKRGFNYFWAKMSTSCKLKTLTSIFFMK</sequence>